<evidence type="ECO:0000313" key="3">
    <source>
        <dbReference type="Proteomes" id="UP000029085"/>
    </source>
</evidence>
<accession>A0A087MFT8</accession>
<dbReference type="EMBL" id="AVCJ01000049">
    <property type="protein sequence ID" value="KFL35741.1"/>
    <property type="molecule type" value="Genomic_DNA"/>
</dbReference>
<gene>
    <name evidence="2" type="ORF">N788_07440</name>
</gene>
<dbReference type="Proteomes" id="UP000029085">
    <property type="component" value="Unassembled WGS sequence"/>
</dbReference>
<organism evidence="2 3">
    <name type="scientific">Arenimonas donghaensis DSM 18148 = HO3-R19</name>
    <dbReference type="NCBI Taxonomy" id="1121014"/>
    <lineage>
        <taxon>Bacteria</taxon>
        <taxon>Pseudomonadati</taxon>
        <taxon>Pseudomonadota</taxon>
        <taxon>Gammaproteobacteria</taxon>
        <taxon>Lysobacterales</taxon>
        <taxon>Lysobacteraceae</taxon>
        <taxon>Arenimonas</taxon>
    </lineage>
</organism>
<dbReference type="InterPro" id="IPR041698">
    <property type="entry name" value="Methyltransf_25"/>
</dbReference>
<dbReference type="AlphaFoldDB" id="A0A087MFT8"/>
<keyword evidence="3" id="KW-1185">Reference proteome</keyword>
<feature type="domain" description="Methyltransferase" evidence="1">
    <location>
        <begin position="273"/>
        <end position="366"/>
    </location>
</feature>
<evidence type="ECO:0000313" key="2">
    <source>
        <dbReference type="EMBL" id="KFL35741.1"/>
    </source>
</evidence>
<dbReference type="InterPro" id="IPR029063">
    <property type="entry name" value="SAM-dependent_MTases_sf"/>
</dbReference>
<dbReference type="STRING" id="1121014.N788_07440"/>
<comment type="caution">
    <text evidence="2">The sequence shown here is derived from an EMBL/GenBank/DDBJ whole genome shotgun (WGS) entry which is preliminary data.</text>
</comment>
<dbReference type="Pfam" id="PF13649">
    <property type="entry name" value="Methyltransf_25"/>
    <property type="match status" value="1"/>
</dbReference>
<reference evidence="3" key="1">
    <citation type="submission" date="2013-08" db="EMBL/GenBank/DDBJ databases">
        <title>Genome sequencing of Arenimonas donghaensis.</title>
        <authorList>
            <person name="Chen F."/>
            <person name="Wang G."/>
        </authorList>
    </citation>
    <scope>NUCLEOTIDE SEQUENCE [LARGE SCALE GENOMIC DNA]</scope>
    <source>
        <strain evidence="3">HO3-R19</strain>
    </source>
</reference>
<name>A0A087MFT8_9GAMM</name>
<sequence>MTGMTPREFVLDEGGDARLETVMELSPRWRELAHAGERSRAVVLVPGELLRSPWLEAEVETQVSLVVARGLPQISADGLTAELWLLSDAGPARKLLCWTLDNEADNNGEAALLVTLPLAEGQRYALELRCGPGPQGIPDADWLAVIEWVVGRFDRVPLLRARTHAAWRLENELAHFSGSYDAAFYANRQNPAAVARPEAAPLRELPAQASERPAPDLAIWDERLRDLAPQPAENAFHYAHRLLRHLLPVPAPDFAARLRMLQERRPGQPLRMLSLCAGNAAVERSLLERADVPVRLCLVDVNPALLERAANGMPACVEVDRVLGNVDQVGPDLGEFDVVNITSGLHHLVELERVLAGIAATLAPEGEFWLIGEQIGRNGNRLWPDAAEAADAVFCAWPEQKRRNAGTGQVDARIPKQDFSRACFEGIRSQDIEGLLGRYFLPVDVHVRDCFLWRLVDPAYAGNFDLADPADLALVRDATRAEALHWLEGGRGTSVNGVWRSKRDVLRAPPLPRD</sequence>
<dbReference type="SUPFAM" id="SSF53335">
    <property type="entry name" value="S-adenosyl-L-methionine-dependent methyltransferases"/>
    <property type="match status" value="1"/>
</dbReference>
<evidence type="ECO:0000259" key="1">
    <source>
        <dbReference type="Pfam" id="PF13649"/>
    </source>
</evidence>
<dbReference type="Gene3D" id="3.40.50.150">
    <property type="entry name" value="Vaccinia Virus protein VP39"/>
    <property type="match status" value="1"/>
</dbReference>
<dbReference type="PATRIC" id="fig|1121014.3.peg.2390"/>
<proteinExistence type="predicted"/>
<protein>
    <recommendedName>
        <fullName evidence="1">Methyltransferase domain-containing protein</fullName>
    </recommendedName>
</protein>
<reference evidence="2 3" key="2">
    <citation type="journal article" date="2015" name="Stand. Genomic Sci.">
        <title>High quality draft genomic sequence of Arenimonas donghaensis DSM 18148(T).</title>
        <authorList>
            <person name="Chen F."/>
            <person name="Wang H."/>
            <person name="Cao Y."/>
            <person name="Li X."/>
            <person name="Wang G."/>
        </authorList>
    </citation>
    <scope>NUCLEOTIDE SEQUENCE [LARGE SCALE GENOMIC DNA]</scope>
    <source>
        <strain evidence="2 3">HO3-R19</strain>
    </source>
</reference>